<keyword evidence="17" id="KW-1185">Reference proteome</keyword>
<proteinExistence type="inferred from homology"/>
<organism evidence="16 17">
    <name type="scientific">Pseudoteredinibacter isoporae</name>
    <dbReference type="NCBI Taxonomy" id="570281"/>
    <lineage>
        <taxon>Bacteria</taxon>
        <taxon>Pseudomonadati</taxon>
        <taxon>Pseudomonadota</taxon>
        <taxon>Gammaproteobacteria</taxon>
        <taxon>Cellvibrionales</taxon>
        <taxon>Cellvibrionaceae</taxon>
        <taxon>Pseudoteredinibacter</taxon>
    </lineage>
</organism>
<reference evidence="16 17" key="1">
    <citation type="submission" date="2020-08" db="EMBL/GenBank/DDBJ databases">
        <title>Genomic Encyclopedia of Type Strains, Phase IV (KMG-IV): sequencing the most valuable type-strain genomes for metagenomic binning, comparative biology and taxonomic classification.</title>
        <authorList>
            <person name="Goeker M."/>
        </authorList>
    </citation>
    <scope>NUCLEOTIDE SEQUENCE [LARGE SCALE GENOMIC DNA]</scope>
    <source>
        <strain evidence="16 17">DSM 22368</strain>
    </source>
</reference>
<dbReference type="GO" id="GO:0005886">
    <property type="term" value="C:plasma membrane"/>
    <property type="evidence" value="ECO:0007669"/>
    <property type="project" value="UniProtKB-SubCell"/>
</dbReference>
<protein>
    <recommendedName>
        <fullName evidence="11">Z-ring associated protein G</fullName>
    </recommendedName>
    <alternativeName>
        <fullName evidence="12">Cell division protein ZapG</fullName>
    </alternativeName>
</protein>
<evidence type="ECO:0000256" key="11">
    <source>
        <dbReference type="ARBA" id="ARBA00035703"/>
    </source>
</evidence>
<evidence type="ECO:0000256" key="4">
    <source>
        <dbReference type="ARBA" id="ARBA00022618"/>
    </source>
</evidence>
<name>A0A7X0JSE3_9GAMM</name>
<evidence type="ECO:0000256" key="13">
    <source>
        <dbReference type="SAM" id="Coils"/>
    </source>
</evidence>
<comment type="similarity">
    <text evidence="10">Belongs to the ZapG family.</text>
</comment>
<comment type="subcellular location">
    <subcellularLocation>
        <location evidence="1">Cell inner membrane</location>
        <topology evidence="1">Single-pass membrane protein</topology>
    </subcellularLocation>
</comment>
<feature type="compositionally biased region" description="Basic and acidic residues" evidence="14">
    <location>
        <begin position="141"/>
        <end position="161"/>
    </location>
</feature>
<sequence>MTEFDLSHLIIVAVGMLLAGGIIGLAIGRSTSPQSKATETLKEELEQLKEEQRDYQHEVAEHFAETADLVNNMNQSYKAVHEHLANSALKLSNPDISRQILEAGTSQPALESQAMGELQEQPKDWAPKNPGDKGTLSEDFGLEKHNTAKPEESEAKEEEKA</sequence>
<keyword evidence="6" id="KW-0133">Cell shape</keyword>
<dbReference type="PANTHER" id="PTHR39579:SF1">
    <property type="entry name" value="INNER MEMBRANE PROTEIN YHCB"/>
    <property type="match status" value="1"/>
</dbReference>
<keyword evidence="8 15" id="KW-0472">Membrane</keyword>
<evidence type="ECO:0000256" key="5">
    <source>
        <dbReference type="ARBA" id="ARBA00022692"/>
    </source>
</evidence>
<feature type="transmembrane region" description="Helical" evidence="15">
    <location>
        <begin position="6"/>
        <end position="27"/>
    </location>
</feature>
<dbReference type="InParanoid" id="A0A7X0JSE3"/>
<evidence type="ECO:0000256" key="12">
    <source>
        <dbReference type="ARBA" id="ARBA00035727"/>
    </source>
</evidence>
<comment type="caution">
    <text evidence="16">The sequence shown here is derived from an EMBL/GenBank/DDBJ whole genome shotgun (WGS) entry which is preliminary data.</text>
</comment>
<evidence type="ECO:0000256" key="9">
    <source>
        <dbReference type="ARBA" id="ARBA00023306"/>
    </source>
</evidence>
<evidence type="ECO:0000256" key="3">
    <source>
        <dbReference type="ARBA" id="ARBA00022519"/>
    </source>
</evidence>
<evidence type="ECO:0000256" key="14">
    <source>
        <dbReference type="SAM" id="MobiDB-lite"/>
    </source>
</evidence>
<dbReference type="Proteomes" id="UP000528457">
    <property type="component" value="Unassembled WGS sequence"/>
</dbReference>
<evidence type="ECO:0000256" key="6">
    <source>
        <dbReference type="ARBA" id="ARBA00022960"/>
    </source>
</evidence>
<evidence type="ECO:0000256" key="10">
    <source>
        <dbReference type="ARBA" id="ARBA00035657"/>
    </source>
</evidence>
<keyword evidence="13" id="KW-0175">Coiled coil</keyword>
<keyword evidence="9" id="KW-0131">Cell cycle</keyword>
<feature type="coiled-coil region" evidence="13">
    <location>
        <begin position="34"/>
        <end position="65"/>
    </location>
</feature>
<evidence type="ECO:0000313" key="17">
    <source>
        <dbReference type="Proteomes" id="UP000528457"/>
    </source>
</evidence>
<keyword evidence="5 15" id="KW-0812">Transmembrane</keyword>
<dbReference type="RefSeq" id="WP_166850181.1">
    <property type="nucleotide sequence ID" value="NZ_JAAONY010000001.1"/>
</dbReference>
<dbReference type="AlphaFoldDB" id="A0A7X0JSE3"/>
<evidence type="ECO:0000256" key="1">
    <source>
        <dbReference type="ARBA" id="ARBA00004377"/>
    </source>
</evidence>
<dbReference type="EMBL" id="JACHHT010000001">
    <property type="protein sequence ID" value="MBB6520808.1"/>
    <property type="molecule type" value="Genomic_DNA"/>
</dbReference>
<dbReference type="FunCoup" id="A0A7X0JSE3">
    <property type="interactions" value="37"/>
</dbReference>
<dbReference type="Pfam" id="PF06295">
    <property type="entry name" value="ZapG-like"/>
    <property type="match status" value="1"/>
</dbReference>
<feature type="region of interest" description="Disordered" evidence="14">
    <location>
        <begin position="104"/>
        <end position="161"/>
    </location>
</feature>
<keyword evidence="3" id="KW-0997">Cell inner membrane</keyword>
<evidence type="ECO:0000313" key="16">
    <source>
        <dbReference type="EMBL" id="MBB6520808.1"/>
    </source>
</evidence>
<keyword evidence="7 15" id="KW-1133">Transmembrane helix</keyword>
<evidence type="ECO:0000256" key="2">
    <source>
        <dbReference type="ARBA" id="ARBA00022475"/>
    </source>
</evidence>
<evidence type="ECO:0000256" key="7">
    <source>
        <dbReference type="ARBA" id="ARBA00022989"/>
    </source>
</evidence>
<dbReference type="GO" id="GO:0051301">
    <property type="term" value="P:cell division"/>
    <property type="evidence" value="ECO:0007669"/>
    <property type="project" value="UniProtKB-KW"/>
</dbReference>
<dbReference type="InterPro" id="IPR009386">
    <property type="entry name" value="ZapG-like"/>
</dbReference>
<evidence type="ECO:0000256" key="15">
    <source>
        <dbReference type="SAM" id="Phobius"/>
    </source>
</evidence>
<evidence type="ECO:0000256" key="8">
    <source>
        <dbReference type="ARBA" id="ARBA00023136"/>
    </source>
</evidence>
<dbReference type="GO" id="GO:0008360">
    <property type="term" value="P:regulation of cell shape"/>
    <property type="evidence" value="ECO:0007669"/>
    <property type="project" value="UniProtKB-KW"/>
</dbReference>
<keyword evidence="4" id="KW-0132">Cell division</keyword>
<dbReference type="PANTHER" id="PTHR39579">
    <property type="entry name" value="INNER MEMBRANE PROTEIN YHCB"/>
    <property type="match status" value="1"/>
</dbReference>
<gene>
    <name evidence="16" type="ORF">HNR48_001086</name>
</gene>
<keyword evidence="2" id="KW-1003">Cell membrane</keyword>
<accession>A0A7X0JSE3</accession>